<keyword evidence="1" id="KW-0472">Membrane</keyword>
<feature type="transmembrane region" description="Helical" evidence="1">
    <location>
        <begin position="48"/>
        <end position="67"/>
    </location>
</feature>
<accession>A0A7D7LDP9</accession>
<name>A0A7D7LDP9_9NOSO</name>
<protein>
    <submittedName>
        <fullName evidence="2">Uncharacterized protein</fullName>
    </submittedName>
</protein>
<dbReference type="AlphaFoldDB" id="A0A7D7LDP9"/>
<organism evidence="2 3">
    <name type="scientific">Nostoc edaphicum CCNP1411</name>
    <dbReference type="NCBI Taxonomy" id="1472755"/>
    <lineage>
        <taxon>Bacteria</taxon>
        <taxon>Bacillati</taxon>
        <taxon>Cyanobacteriota</taxon>
        <taxon>Cyanophyceae</taxon>
        <taxon>Nostocales</taxon>
        <taxon>Nostocaceae</taxon>
        <taxon>Nostoc</taxon>
    </lineage>
</organism>
<gene>
    <name evidence="2" type="ORF">HUN01_12045</name>
</gene>
<dbReference type="RefSeq" id="WP_181931468.1">
    <property type="nucleotide sequence ID" value="NZ_CP054698.1"/>
</dbReference>
<keyword evidence="3" id="KW-1185">Reference proteome</keyword>
<keyword evidence="1" id="KW-0812">Transmembrane</keyword>
<dbReference type="Proteomes" id="UP000514713">
    <property type="component" value="Chromosome"/>
</dbReference>
<keyword evidence="1" id="KW-1133">Transmembrane helix</keyword>
<dbReference type="KEGG" id="ned:HUN01_12045"/>
<sequence length="113" mass="13511">MKFIVYCLLQGVFLLWLIWWGVLALLLPFNEYEGSSIPIPDCDTDVELVAWLSMWVIWLTTIIVVGVSIRLRFWQHLRMLWFINIIAIIFSLSSIVRYQELIHYSEQLQQYCK</sequence>
<evidence type="ECO:0000313" key="3">
    <source>
        <dbReference type="Proteomes" id="UP000514713"/>
    </source>
</evidence>
<reference evidence="3" key="1">
    <citation type="submission" date="2020-06" db="EMBL/GenBank/DDBJ databases">
        <title>Nostoc edaphicum CCNP1411 genome.</title>
        <authorList>
            <person name="Fidor A."/>
            <person name="Grabski M."/>
            <person name="Gawor J."/>
            <person name="Gromadka R."/>
            <person name="Wegrzyn G."/>
            <person name="Mazur-Marzec H."/>
        </authorList>
    </citation>
    <scope>NUCLEOTIDE SEQUENCE [LARGE SCALE GENOMIC DNA]</scope>
    <source>
        <strain evidence="3">CCNP1411</strain>
    </source>
</reference>
<evidence type="ECO:0000313" key="2">
    <source>
        <dbReference type="EMBL" id="QMS88291.1"/>
    </source>
</evidence>
<evidence type="ECO:0000256" key="1">
    <source>
        <dbReference type="SAM" id="Phobius"/>
    </source>
</evidence>
<feature type="transmembrane region" description="Helical" evidence="1">
    <location>
        <begin position="79"/>
        <end position="98"/>
    </location>
</feature>
<dbReference type="EMBL" id="CP054698">
    <property type="protein sequence ID" value="QMS88291.1"/>
    <property type="molecule type" value="Genomic_DNA"/>
</dbReference>
<proteinExistence type="predicted"/>